<comment type="caution">
    <text evidence="2">The sequence shown here is derived from an EMBL/GenBank/DDBJ whole genome shotgun (WGS) entry which is preliminary data.</text>
</comment>
<dbReference type="PANTHER" id="PTHR33164:SF99">
    <property type="entry name" value="MARR FAMILY REGULATORY PROTEIN"/>
    <property type="match status" value="1"/>
</dbReference>
<dbReference type="InterPro" id="IPR039422">
    <property type="entry name" value="MarR/SlyA-like"/>
</dbReference>
<dbReference type="EMBL" id="JAQFWQ010000015">
    <property type="protein sequence ID" value="MDA2810513.1"/>
    <property type="molecule type" value="Genomic_DNA"/>
</dbReference>
<dbReference type="PROSITE" id="PS50995">
    <property type="entry name" value="HTH_MARR_2"/>
    <property type="match status" value="1"/>
</dbReference>
<dbReference type="Pfam" id="PF12802">
    <property type="entry name" value="MarR_2"/>
    <property type="match status" value="1"/>
</dbReference>
<keyword evidence="3" id="KW-1185">Reference proteome</keyword>
<protein>
    <submittedName>
        <fullName evidence="2">MarR family transcriptional regulator</fullName>
    </submittedName>
</protein>
<accession>A0ABT4U0P6</accession>
<sequence>MTETPHWLTPEEQRAWRGFVRMNAILLDRLAQVQAAAGLSGADYVVLVELTDRPEGRVRFQELARAVEWEKSRMSHHIARMAKRGLVVRETCAEDGRGAVIAITPAGREAIERAAPSHVATVRRLFIDLLTPAELVVLTHVSERVLERMERESDGASGADGG</sequence>
<dbReference type="InterPro" id="IPR036390">
    <property type="entry name" value="WH_DNA-bd_sf"/>
</dbReference>
<dbReference type="SUPFAM" id="SSF46785">
    <property type="entry name" value="Winged helix' DNA-binding domain"/>
    <property type="match status" value="1"/>
</dbReference>
<dbReference type="Gene3D" id="1.10.10.10">
    <property type="entry name" value="Winged helix-like DNA-binding domain superfamily/Winged helix DNA-binding domain"/>
    <property type="match status" value="1"/>
</dbReference>
<gene>
    <name evidence="2" type="ORF">O4J56_07675</name>
</gene>
<proteinExistence type="predicted"/>
<evidence type="ECO:0000313" key="2">
    <source>
        <dbReference type="EMBL" id="MDA2810513.1"/>
    </source>
</evidence>
<name>A0ABT4U0P6_9ACTN</name>
<feature type="domain" description="HTH marR-type" evidence="1">
    <location>
        <begin position="12"/>
        <end position="147"/>
    </location>
</feature>
<dbReference type="SMART" id="SM00347">
    <property type="entry name" value="HTH_MARR"/>
    <property type="match status" value="1"/>
</dbReference>
<dbReference type="Proteomes" id="UP001527866">
    <property type="component" value="Unassembled WGS sequence"/>
</dbReference>
<evidence type="ECO:0000313" key="3">
    <source>
        <dbReference type="Proteomes" id="UP001527866"/>
    </source>
</evidence>
<evidence type="ECO:0000259" key="1">
    <source>
        <dbReference type="PROSITE" id="PS50995"/>
    </source>
</evidence>
<dbReference type="InterPro" id="IPR036388">
    <property type="entry name" value="WH-like_DNA-bd_sf"/>
</dbReference>
<organism evidence="2 3">
    <name type="scientific">Nocardiopsis endophytica</name>
    <dbReference type="NCBI Taxonomy" id="3018445"/>
    <lineage>
        <taxon>Bacteria</taxon>
        <taxon>Bacillati</taxon>
        <taxon>Actinomycetota</taxon>
        <taxon>Actinomycetes</taxon>
        <taxon>Streptosporangiales</taxon>
        <taxon>Nocardiopsidaceae</taxon>
        <taxon>Nocardiopsis</taxon>
    </lineage>
</organism>
<dbReference type="InterPro" id="IPR000835">
    <property type="entry name" value="HTH_MarR-typ"/>
</dbReference>
<dbReference type="RefSeq" id="WP_270684674.1">
    <property type="nucleotide sequence ID" value="NZ_JAQFWQ010000015.1"/>
</dbReference>
<reference evidence="2 3" key="1">
    <citation type="submission" date="2023-01" db="EMBL/GenBank/DDBJ databases">
        <title>Draft genome sequence of Nocardiopsis sp. RSe5-2 isolated from halophytes.</title>
        <authorList>
            <person name="Duangmal K."/>
            <person name="Chantavorakit T."/>
        </authorList>
    </citation>
    <scope>NUCLEOTIDE SEQUENCE [LARGE SCALE GENOMIC DNA]</scope>
    <source>
        <strain evidence="2 3">RSe5-2</strain>
    </source>
</reference>
<dbReference type="PANTHER" id="PTHR33164">
    <property type="entry name" value="TRANSCRIPTIONAL REGULATOR, MARR FAMILY"/>
    <property type="match status" value="1"/>
</dbReference>